<evidence type="ECO:0000259" key="11">
    <source>
        <dbReference type="PROSITE" id="PS51846"/>
    </source>
</evidence>
<evidence type="ECO:0000256" key="9">
    <source>
        <dbReference type="SAM" id="Phobius"/>
    </source>
</evidence>
<comment type="subcellular location">
    <subcellularLocation>
        <location evidence="1">Membrane</location>
        <topology evidence="1">Multi-pass membrane protein</topology>
    </subcellularLocation>
</comment>
<name>A0A0G3WJE0_9BACT</name>
<dbReference type="PROSITE" id="PS51371">
    <property type="entry name" value="CBS"/>
    <property type="match status" value="2"/>
</dbReference>
<dbReference type="Gene3D" id="3.10.580.10">
    <property type="entry name" value="CBS-domain"/>
    <property type="match status" value="1"/>
</dbReference>
<feature type="domain" description="CNNM transmembrane" evidence="11">
    <location>
        <begin position="1"/>
        <end position="188"/>
    </location>
</feature>
<dbReference type="OrthoDB" id="9798188at2"/>
<dbReference type="RefSeq" id="WP_052570491.1">
    <property type="nucleotide sequence ID" value="NZ_CP009498.1"/>
</dbReference>
<evidence type="ECO:0000313" key="12">
    <source>
        <dbReference type="EMBL" id="AKL97980.1"/>
    </source>
</evidence>
<dbReference type="PROSITE" id="PS51846">
    <property type="entry name" value="CNNM"/>
    <property type="match status" value="1"/>
</dbReference>
<reference evidence="12 13" key="1">
    <citation type="submission" date="2014-09" db="EMBL/GenBank/DDBJ databases">
        <title>Complete genome sequence of Endomicrobium proavitum.</title>
        <authorList>
            <person name="Zheng H."/>
        </authorList>
    </citation>
    <scope>NUCLEOTIDE SEQUENCE [LARGE SCALE GENOMIC DNA]</scope>
    <source>
        <strain evidence="12 13">Rsa215</strain>
    </source>
</reference>
<dbReference type="InterPro" id="IPR000644">
    <property type="entry name" value="CBS_dom"/>
</dbReference>
<feature type="domain" description="CBS" evidence="10">
    <location>
        <begin position="271"/>
        <end position="328"/>
    </location>
</feature>
<dbReference type="InterPro" id="IPR046342">
    <property type="entry name" value="CBS_dom_sf"/>
</dbReference>
<evidence type="ECO:0000256" key="8">
    <source>
        <dbReference type="PROSITE-ProRule" id="PRU01193"/>
    </source>
</evidence>
<feature type="domain" description="CBS" evidence="10">
    <location>
        <begin position="207"/>
        <end position="268"/>
    </location>
</feature>
<organism evidence="12 13">
    <name type="scientific">Endomicrobium proavitum</name>
    <dbReference type="NCBI Taxonomy" id="1408281"/>
    <lineage>
        <taxon>Bacteria</taxon>
        <taxon>Pseudomonadati</taxon>
        <taxon>Elusimicrobiota</taxon>
        <taxon>Endomicrobiia</taxon>
        <taxon>Endomicrobiales</taxon>
        <taxon>Endomicrobiaceae</taxon>
        <taxon>Endomicrobium</taxon>
    </lineage>
</organism>
<feature type="transmembrane region" description="Helical" evidence="9">
    <location>
        <begin position="57"/>
        <end position="77"/>
    </location>
</feature>
<dbReference type="Pfam" id="PF00571">
    <property type="entry name" value="CBS"/>
    <property type="match status" value="2"/>
</dbReference>
<accession>A0A0G3WJE0</accession>
<keyword evidence="2 8" id="KW-0812">Transmembrane</keyword>
<keyword evidence="4 8" id="KW-1133">Transmembrane helix</keyword>
<keyword evidence="3" id="KW-0677">Repeat</keyword>
<evidence type="ECO:0000256" key="2">
    <source>
        <dbReference type="ARBA" id="ARBA00022692"/>
    </source>
</evidence>
<dbReference type="PANTHER" id="PTHR22777:SF17">
    <property type="entry name" value="UPF0053 PROTEIN SLL0260"/>
    <property type="match status" value="1"/>
</dbReference>
<dbReference type="SUPFAM" id="SSF54631">
    <property type="entry name" value="CBS-domain pair"/>
    <property type="match status" value="1"/>
</dbReference>
<dbReference type="InterPro" id="IPR044751">
    <property type="entry name" value="Ion_transp-like_CBS"/>
</dbReference>
<dbReference type="Proteomes" id="UP000035337">
    <property type="component" value="Chromosome"/>
</dbReference>
<dbReference type="InterPro" id="IPR002550">
    <property type="entry name" value="CNNM"/>
</dbReference>
<evidence type="ECO:0000256" key="4">
    <source>
        <dbReference type="ARBA" id="ARBA00022989"/>
    </source>
</evidence>
<dbReference type="GO" id="GO:0005886">
    <property type="term" value="C:plasma membrane"/>
    <property type="evidence" value="ECO:0007669"/>
    <property type="project" value="TreeGrafter"/>
</dbReference>
<dbReference type="EMBL" id="CP009498">
    <property type="protein sequence ID" value="AKL97980.1"/>
    <property type="molecule type" value="Genomic_DNA"/>
</dbReference>
<keyword evidence="5 7" id="KW-0129">CBS domain</keyword>
<feature type="transmembrane region" description="Helical" evidence="9">
    <location>
        <begin position="89"/>
        <end position="110"/>
    </location>
</feature>
<evidence type="ECO:0000256" key="1">
    <source>
        <dbReference type="ARBA" id="ARBA00004141"/>
    </source>
</evidence>
<evidence type="ECO:0000256" key="3">
    <source>
        <dbReference type="ARBA" id="ARBA00022737"/>
    </source>
</evidence>
<dbReference type="CDD" id="cd04590">
    <property type="entry name" value="CBS_pair_CorC_HlyC_assoc"/>
    <property type="match status" value="1"/>
</dbReference>
<gene>
    <name evidence="12" type="ORF">Epro_0601</name>
</gene>
<protein>
    <submittedName>
        <fullName evidence="12">Magnesium/cobalt efflux protein</fullName>
    </submittedName>
</protein>
<dbReference type="AlphaFoldDB" id="A0A0G3WJE0"/>
<evidence type="ECO:0000256" key="5">
    <source>
        <dbReference type="ARBA" id="ARBA00023122"/>
    </source>
</evidence>
<evidence type="ECO:0000256" key="6">
    <source>
        <dbReference type="ARBA" id="ARBA00023136"/>
    </source>
</evidence>
<evidence type="ECO:0000256" key="7">
    <source>
        <dbReference type="PROSITE-ProRule" id="PRU00703"/>
    </source>
</evidence>
<dbReference type="STRING" id="1408281.Epro_0601"/>
<evidence type="ECO:0000259" key="10">
    <source>
        <dbReference type="PROSITE" id="PS51371"/>
    </source>
</evidence>
<dbReference type="KEGG" id="epo:Epro_0601"/>
<dbReference type="PANTHER" id="PTHR22777">
    <property type="entry name" value="HEMOLYSIN-RELATED"/>
    <property type="match status" value="1"/>
</dbReference>
<sequence>MFIFLGGISLLFLIVVSSWISAAEIGITSLSKYRVKKLIAQKPNLSKLLLSWLKSPYYLLTIILTVNVVSDMLISYLSASVLRDSFYMVNKYVVEAVTWILTSFVLLVFAEIVPKFYARANSEKITLFSIPILSKIWQISKPFLYPIIKLTEIISPKTTDISSYELSEEEIKYILSEGDNTGVIDKETSGMLERTLTFGALSVKRIVTPINEIESVDLALDEEDFIDRAVETSRSRIPVYNESKENIIGYIHIKDILEALKNHKGRSVKSLIKPPYFVDENKKISDLLKEFKTGKTHMAFVKSKTENITGIVTLEDVLEEVVGGIIDEYEFAR</sequence>
<dbReference type="Pfam" id="PF01595">
    <property type="entry name" value="CNNM"/>
    <property type="match status" value="1"/>
</dbReference>
<keyword evidence="6 8" id="KW-0472">Membrane</keyword>
<evidence type="ECO:0000313" key="13">
    <source>
        <dbReference type="Proteomes" id="UP000035337"/>
    </source>
</evidence>
<proteinExistence type="predicted"/>
<keyword evidence="13" id="KW-1185">Reference proteome</keyword>